<gene>
    <name evidence="3" type="primary">RE2</name>
    <name evidence="3" type="ORF">SNEC2469_LOCUS27599</name>
</gene>
<evidence type="ECO:0000313" key="4">
    <source>
        <dbReference type="Proteomes" id="UP000601435"/>
    </source>
</evidence>
<dbReference type="InterPro" id="IPR013103">
    <property type="entry name" value="RVT_2"/>
</dbReference>
<feature type="compositionally biased region" description="Acidic residues" evidence="1">
    <location>
        <begin position="1"/>
        <end position="10"/>
    </location>
</feature>
<dbReference type="EMBL" id="CAJNJA010058404">
    <property type="protein sequence ID" value="CAE7864867.1"/>
    <property type="molecule type" value="Genomic_DNA"/>
</dbReference>
<dbReference type="InterPro" id="IPR043502">
    <property type="entry name" value="DNA/RNA_pol_sf"/>
</dbReference>
<accession>A0A813AEU5</accession>
<dbReference type="Pfam" id="PF07727">
    <property type="entry name" value="RVT_2"/>
    <property type="match status" value="1"/>
</dbReference>
<evidence type="ECO:0000313" key="3">
    <source>
        <dbReference type="EMBL" id="CAE7864867.1"/>
    </source>
</evidence>
<organism evidence="3 4">
    <name type="scientific">Symbiodinium necroappetens</name>
    <dbReference type="NCBI Taxonomy" id="1628268"/>
    <lineage>
        <taxon>Eukaryota</taxon>
        <taxon>Sar</taxon>
        <taxon>Alveolata</taxon>
        <taxon>Dinophyceae</taxon>
        <taxon>Suessiales</taxon>
        <taxon>Symbiodiniaceae</taxon>
        <taxon>Symbiodinium</taxon>
    </lineage>
</organism>
<evidence type="ECO:0000256" key="1">
    <source>
        <dbReference type="SAM" id="MobiDB-lite"/>
    </source>
</evidence>
<dbReference type="OrthoDB" id="428194at2759"/>
<proteinExistence type="predicted"/>
<dbReference type="AlphaFoldDB" id="A0A813AEU5"/>
<evidence type="ECO:0000259" key="2">
    <source>
        <dbReference type="Pfam" id="PF07727"/>
    </source>
</evidence>
<protein>
    <submittedName>
        <fullName evidence="3">RE2 protein</fullName>
    </submittedName>
</protein>
<feature type="region of interest" description="Disordered" evidence="1">
    <location>
        <begin position="1"/>
        <end position="53"/>
    </location>
</feature>
<dbReference type="SUPFAM" id="SSF56672">
    <property type="entry name" value="DNA/RNA polymerases"/>
    <property type="match status" value="1"/>
</dbReference>
<reference evidence="3" key="1">
    <citation type="submission" date="2021-02" db="EMBL/GenBank/DDBJ databases">
        <authorList>
            <person name="Dougan E. K."/>
            <person name="Rhodes N."/>
            <person name="Thang M."/>
            <person name="Chan C."/>
        </authorList>
    </citation>
    <scope>NUCLEOTIDE SEQUENCE</scope>
</reference>
<feature type="non-terminal residue" evidence="3">
    <location>
        <position position="1"/>
    </location>
</feature>
<feature type="compositionally biased region" description="Acidic residues" evidence="1">
    <location>
        <begin position="17"/>
        <end position="49"/>
    </location>
</feature>
<sequence length="572" mass="63099">MASQLQEEDAGAVREGEPEEDDEVHGDWELFVEDSEESCVMEGDSEPEEEPPRLRALCSSCDPGVELELLCRRYEGYLGDDNGAPEVQEEMATSLEEWELLWPRMSKVEPEFTENIEDLIAGLQEPLRHTHNVNPQEVRAAMERWRDAIVKELGVVEKGFYKTTVDGVRELKKSRKVQELPAKLVYTLKPPSEPGEPGTESAKCKRKARIVCCGNFNSEDPGDVFASGAAAESLRCALALTAMKRWSAGGLDIGGAFMLTPLDDDVNAVLFAVTPPAILVRLKLVEPNERWILTRAMYGLRQSPRLWSVFRDKTVKAMKIELAGDTWYFKQGVAEPNLWYLYKLNDSTSTSPEAVLLIYVDDLLICGPDPLVRAIDSEPKGDEGHLKRAQTMGVALEIRPESGGFEAWSDCSYAPSGCRSHSGMAITWNKAVIGELVAAIETLTLAMSLKAIVDEFGETVPNMYDGELEDAELNALWKLVDLLDPLDIDTPWELYLLVALIAVGVVAGCNTAGDCHAAQCFSPAYYDYGILGNDIKDPQGGDEGKVTYYSGVGHVLYVYGIACSPVTNDFYS</sequence>
<dbReference type="Proteomes" id="UP000601435">
    <property type="component" value="Unassembled WGS sequence"/>
</dbReference>
<name>A0A813AEU5_9DINO</name>
<feature type="domain" description="Reverse transcriptase Ty1/copia-type" evidence="2">
    <location>
        <begin position="176"/>
        <end position="369"/>
    </location>
</feature>
<keyword evidence="4" id="KW-1185">Reference proteome</keyword>
<comment type="caution">
    <text evidence="3">The sequence shown here is derived from an EMBL/GenBank/DDBJ whole genome shotgun (WGS) entry which is preliminary data.</text>
</comment>